<dbReference type="PANTHER" id="PTHR30483">
    <property type="entry name" value="LEUCINE-SPECIFIC-BINDING PROTEIN"/>
    <property type="match status" value="1"/>
</dbReference>
<feature type="transmembrane region" description="Helical" evidence="4">
    <location>
        <begin position="701"/>
        <end position="721"/>
    </location>
</feature>
<dbReference type="PANTHER" id="PTHR30483:SF6">
    <property type="entry name" value="PERIPLASMIC BINDING PROTEIN OF ABC TRANSPORTER FOR NATURAL AMINO ACIDS"/>
    <property type="match status" value="1"/>
</dbReference>
<proteinExistence type="inferred from homology"/>
<dbReference type="SUPFAM" id="SSF53822">
    <property type="entry name" value="Periplasmic binding protein-like I"/>
    <property type="match status" value="1"/>
</dbReference>
<evidence type="ECO:0000259" key="5">
    <source>
        <dbReference type="Pfam" id="PF13458"/>
    </source>
</evidence>
<evidence type="ECO:0000256" key="1">
    <source>
        <dbReference type="ARBA" id="ARBA00010062"/>
    </source>
</evidence>
<protein>
    <submittedName>
        <fullName evidence="6">ABC-type branched-subunit amino acid transport system substrate-binding protein</fullName>
    </submittedName>
</protein>
<dbReference type="RefSeq" id="WP_245410419.1">
    <property type="nucleotide sequence ID" value="NZ_QXDF01000001.1"/>
</dbReference>
<name>A0A397Q3L3_9HYPH</name>
<comment type="similarity">
    <text evidence="1">Belongs to the leucine-binding protein family.</text>
</comment>
<dbReference type="InterPro" id="IPR028082">
    <property type="entry name" value="Peripla_BP_I"/>
</dbReference>
<keyword evidence="4" id="KW-0472">Membrane</keyword>
<evidence type="ECO:0000256" key="3">
    <source>
        <dbReference type="ARBA" id="ARBA00022970"/>
    </source>
</evidence>
<feature type="domain" description="Leucine-binding protein" evidence="5">
    <location>
        <begin position="74"/>
        <end position="321"/>
    </location>
</feature>
<dbReference type="GO" id="GO:0006865">
    <property type="term" value="P:amino acid transport"/>
    <property type="evidence" value="ECO:0007669"/>
    <property type="project" value="UniProtKB-KW"/>
</dbReference>
<reference evidence="6 7" key="1">
    <citation type="submission" date="2018-08" db="EMBL/GenBank/DDBJ databases">
        <title>Genomic Encyclopedia of Archaeal and Bacterial Type Strains, Phase II (KMG-II): from individual species to whole genera.</title>
        <authorList>
            <person name="Goeker M."/>
        </authorList>
    </citation>
    <scope>NUCLEOTIDE SEQUENCE [LARGE SCALE GENOMIC DNA]</scope>
    <source>
        <strain evidence="6 7">DSM 5002</strain>
    </source>
</reference>
<feature type="transmembrane region" description="Helical" evidence="4">
    <location>
        <begin position="667"/>
        <end position="686"/>
    </location>
</feature>
<gene>
    <name evidence="6" type="ORF">BXY53_0788</name>
</gene>
<evidence type="ECO:0000313" key="7">
    <source>
        <dbReference type="Proteomes" id="UP000266273"/>
    </source>
</evidence>
<keyword evidence="3" id="KW-0029">Amino-acid transport</keyword>
<organism evidence="6 7">
    <name type="scientific">Dichotomicrobium thermohalophilum</name>
    <dbReference type="NCBI Taxonomy" id="933063"/>
    <lineage>
        <taxon>Bacteria</taxon>
        <taxon>Pseudomonadati</taxon>
        <taxon>Pseudomonadota</taxon>
        <taxon>Alphaproteobacteria</taxon>
        <taxon>Hyphomicrobiales</taxon>
        <taxon>Hyphomicrobiaceae</taxon>
        <taxon>Dichotomicrobium</taxon>
    </lineage>
</organism>
<keyword evidence="4" id="KW-0812">Transmembrane</keyword>
<dbReference type="Gene3D" id="3.40.50.2300">
    <property type="match status" value="2"/>
</dbReference>
<evidence type="ECO:0000256" key="4">
    <source>
        <dbReference type="SAM" id="Phobius"/>
    </source>
</evidence>
<accession>A0A397Q3L3</accession>
<dbReference type="Pfam" id="PF13458">
    <property type="entry name" value="Peripla_BP_6"/>
    <property type="match status" value="1"/>
</dbReference>
<comment type="caution">
    <text evidence="6">The sequence shown here is derived from an EMBL/GenBank/DDBJ whole genome shotgun (WGS) entry which is preliminary data.</text>
</comment>
<keyword evidence="4" id="KW-1133">Transmembrane helix</keyword>
<dbReference type="EMBL" id="QXDF01000001">
    <property type="protein sequence ID" value="RIA55712.1"/>
    <property type="molecule type" value="Genomic_DNA"/>
</dbReference>
<keyword evidence="3" id="KW-0813">Transport</keyword>
<feature type="transmembrane region" description="Helical" evidence="4">
    <location>
        <begin position="733"/>
        <end position="756"/>
    </location>
</feature>
<dbReference type="InterPro" id="IPR051010">
    <property type="entry name" value="BCAA_transport"/>
</dbReference>
<feature type="transmembrane region" description="Helical" evidence="4">
    <location>
        <begin position="639"/>
        <end position="660"/>
    </location>
</feature>
<sequence length="777" mass="86645">MACFRWRGALRRNWLLVSVTVTALFVHVLSPQEVRAQEEALAAAGPPVSIALLVDSDIGRCYDRGYVAAVERLVRLQQDKINARGGVNGREVEISILDGRRDTEQTIENVRTALALPDLLAMIGLSSAFRGEKVFAALGDEIRNSGVPFISHISVSDVFAGYPNVFSTRPSQEAERVPVMAAFIEEMGFRSIAFLGRAGPTYIRAIGDSLKESAIADRLTADHRIRRAARRGAQLDGQALENAISDMKAKQADLVVLAVGTVTSDDVIKAFAEAAFTPALMLVGNLTRVADELSGDYPNAIYQLDWGAVPEVDQDSVRNVVARSNPEEWLFEGAKLADAPGWQEGTCDPDYEPEPFSPTNLRAIAFGAQFADMVSLVTEAARDAGRRTELTEMRKAVVRALGETFAAGKGAFHGRFENWSFFPDTRTRAQTPFVIILPHTLGRTQLAPIQFVRTRQGTLRRIDTLYVDVDMLRTYAINNNERSFYADFYLSIRASERIGLDDIKFMNAFIDPRTNGPHLTIETIYGGGPTDAYPESMRFYRISGRFRFNPDFANYPFDSQRFSIDIQPRSGDKQFIIQPPPLALRDPAVSVENWDLASQYVSYAHAFVPVVDAFTHEPSIVPFYETRFVWQMTRETTDYYLRVLVPLMFILIVAYLSIFIPQSHLEAIITLQVTALLAAVALYLSLPQIDSDTATVSDRIFVLDYMMVSLMIFISILRINVRSHKWRLINNALVITHAVLIPVLVVVSAALILQALPVETVKELASWEYWRALIGIA</sequence>
<dbReference type="InterPro" id="IPR028081">
    <property type="entry name" value="Leu-bd"/>
</dbReference>
<dbReference type="AlphaFoldDB" id="A0A397Q3L3"/>
<keyword evidence="2" id="KW-0732">Signal</keyword>
<evidence type="ECO:0000313" key="6">
    <source>
        <dbReference type="EMBL" id="RIA55712.1"/>
    </source>
</evidence>
<keyword evidence="7" id="KW-1185">Reference proteome</keyword>
<evidence type="ECO:0000256" key="2">
    <source>
        <dbReference type="ARBA" id="ARBA00022729"/>
    </source>
</evidence>
<dbReference type="Proteomes" id="UP000266273">
    <property type="component" value="Unassembled WGS sequence"/>
</dbReference>